<keyword evidence="2" id="KW-0808">Transferase</keyword>
<evidence type="ECO:0000259" key="3">
    <source>
        <dbReference type="Pfam" id="PF13439"/>
    </source>
</evidence>
<dbReference type="Pfam" id="PF13692">
    <property type="entry name" value="Glyco_trans_1_4"/>
    <property type="match status" value="1"/>
</dbReference>
<keyword evidence="5" id="KW-1185">Reference proteome</keyword>
<dbReference type="EMBL" id="BAAABX010000057">
    <property type="protein sequence ID" value="GAA0426877.1"/>
    <property type="molecule type" value="Genomic_DNA"/>
</dbReference>
<dbReference type="PANTHER" id="PTHR45947">
    <property type="entry name" value="SULFOQUINOVOSYL TRANSFERASE SQD2"/>
    <property type="match status" value="1"/>
</dbReference>
<organism evidence="4 5">
    <name type="scientific">Streptomyces luteireticuli</name>
    <dbReference type="NCBI Taxonomy" id="173858"/>
    <lineage>
        <taxon>Bacteria</taxon>
        <taxon>Bacillati</taxon>
        <taxon>Actinomycetota</taxon>
        <taxon>Actinomycetes</taxon>
        <taxon>Kitasatosporales</taxon>
        <taxon>Streptomycetaceae</taxon>
        <taxon>Streptomyces</taxon>
    </lineage>
</organism>
<dbReference type="Proteomes" id="UP001500879">
    <property type="component" value="Unassembled WGS sequence"/>
</dbReference>
<dbReference type="Pfam" id="PF13439">
    <property type="entry name" value="Glyco_transf_4"/>
    <property type="match status" value="1"/>
</dbReference>
<feature type="domain" description="Glycosyltransferase subfamily 4-like N-terminal" evidence="3">
    <location>
        <begin position="15"/>
        <end position="156"/>
    </location>
</feature>
<dbReference type="InterPro" id="IPR028098">
    <property type="entry name" value="Glyco_trans_4-like_N"/>
</dbReference>
<comment type="caution">
    <text evidence="4">The sequence shown here is derived from an EMBL/GenBank/DDBJ whole genome shotgun (WGS) entry which is preliminary data.</text>
</comment>
<gene>
    <name evidence="4" type="ORF">GCM10010357_55560</name>
</gene>
<dbReference type="PANTHER" id="PTHR45947:SF3">
    <property type="entry name" value="SULFOQUINOVOSYL TRANSFERASE SQD2"/>
    <property type="match status" value="1"/>
</dbReference>
<proteinExistence type="predicted"/>
<dbReference type="InterPro" id="IPR050194">
    <property type="entry name" value="Glycosyltransferase_grp1"/>
</dbReference>
<reference evidence="5" key="1">
    <citation type="journal article" date="2019" name="Int. J. Syst. Evol. Microbiol.">
        <title>The Global Catalogue of Microorganisms (GCM) 10K type strain sequencing project: providing services to taxonomists for standard genome sequencing and annotation.</title>
        <authorList>
            <consortium name="The Broad Institute Genomics Platform"/>
            <consortium name="The Broad Institute Genome Sequencing Center for Infectious Disease"/>
            <person name="Wu L."/>
            <person name="Ma J."/>
        </authorList>
    </citation>
    <scope>NUCLEOTIDE SEQUENCE [LARGE SCALE GENOMIC DNA]</scope>
    <source>
        <strain evidence="5">JCM 4788</strain>
    </source>
</reference>
<sequence length="346" mass="36643">MRVAIVTESFPPDIDGAAHWAWQTVRHLERHGHEPLVLAPARRRIRCRSDVVAAVVRLPAPVWPGGRRLARALAAHRPDLVHVTGSDALRARGVAAGGRLGVPVVAVRRTVPAGPAEGGRRTADRTLAPSPAAARALAECGVPRVRPWPPGVDPERFHPCRRDLELRRALAPGGELIVGYVGRLAAEKRLDLLAPVCALPGVRLVIAGDGPYAAALRGLLPGARFLGCRTGDELARIHASLDVFVHPGPPRASSLGVREALASGVPVIAPATGDPCDPVRHGRTGLLVRHGDAQALRDAVLTLESGRRRRAEFGLAGRELVAGRTWEVVGDQLLGYYGEVVGVSVG</sequence>
<evidence type="ECO:0000313" key="4">
    <source>
        <dbReference type="EMBL" id="GAA0426877.1"/>
    </source>
</evidence>
<accession>A0ABP3IU68</accession>
<protein>
    <submittedName>
        <fullName evidence="4">Glycosyltransferase family 1 protein</fullName>
    </submittedName>
</protein>
<dbReference type="Gene3D" id="3.40.50.2000">
    <property type="entry name" value="Glycogen Phosphorylase B"/>
    <property type="match status" value="2"/>
</dbReference>
<evidence type="ECO:0000313" key="5">
    <source>
        <dbReference type="Proteomes" id="UP001500879"/>
    </source>
</evidence>
<keyword evidence="1" id="KW-0328">Glycosyltransferase</keyword>
<dbReference type="RefSeq" id="WP_344030022.1">
    <property type="nucleotide sequence ID" value="NZ_BAAABX010000057.1"/>
</dbReference>
<evidence type="ECO:0000256" key="2">
    <source>
        <dbReference type="ARBA" id="ARBA00022679"/>
    </source>
</evidence>
<name>A0ABP3IU68_9ACTN</name>
<evidence type="ECO:0000256" key="1">
    <source>
        <dbReference type="ARBA" id="ARBA00022676"/>
    </source>
</evidence>
<dbReference type="SUPFAM" id="SSF53756">
    <property type="entry name" value="UDP-Glycosyltransferase/glycogen phosphorylase"/>
    <property type="match status" value="1"/>
</dbReference>